<dbReference type="InterPro" id="IPR052410">
    <property type="entry name" value="DRC5"/>
</dbReference>
<feature type="region of interest" description="Disordered" evidence="4">
    <location>
        <begin position="54"/>
        <end position="73"/>
    </location>
</feature>
<reference evidence="5" key="1">
    <citation type="submission" date="2021-01" db="EMBL/GenBank/DDBJ databases">
        <authorList>
            <person name="Corre E."/>
            <person name="Pelletier E."/>
            <person name="Niang G."/>
            <person name="Scheremetjew M."/>
            <person name="Finn R."/>
            <person name="Kale V."/>
            <person name="Holt S."/>
            <person name="Cochrane G."/>
            <person name="Meng A."/>
            <person name="Brown T."/>
            <person name="Cohen L."/>
        </authorList>
    </citation>
    <scope>NUCLEOTIDE SEQUENCE</scope>
    <source>
        <strain evidence="5">10249 10 AB</strain>
    </source>
</reference>
<dbReference type="InterPro" id="IPR032675">
    <property type="entry name" value="LRR_dom_sf"/>
</dbReference>
<accession>A0A7S4AER0</accession>
<proteinExistence type="predicted"/>
<keyword evidence="2" id="KW-0963">Cytoplasm</keyword>
<dbReference type="SUPFAM" id="SSF52047">
    <property type="entry name" value="RNI-like"/>
    <property type="match status" value="1"/>
</dbReference>
<evidence type="ECO:0000256" key="1">
    <source>
        <dbReference type="ARBA" id="ARBA00004245"/>
    </source>
</evidence>
<dbReference type="PANTHER" id="PTHR24107:SF2">
    <property type="entry name" value="NLR FAMILY CARD DOMAIN CONTAINING 3"/>
    <property type="match status" value="1"/>
</dbReference>
<dbReference type="InterPro" id="IPR001611">
    <property type="entry name" value="Leu-rich_rpt"/>
</dbReference>
<feature type="compositionally biased region" description="Polar residues" evidence="4">
    <location>
        <begin position="57"/>
        <end position="73"/>
    </location>
</feature>
<evidence type="ECO:0000313" key="5">
    <source>
        <dbReference type="EMBL" id="CAE0713191.1"/>
    </source>
</evidence>
<dbReference type="PANTHER" id="PTHR24107">
    <property type="entry name" value="YNEIN REGULATORY COMPLEX SUBUNIT 5"/>
    <property type="match status" value="1"/>
</dbReference>
<protein>
    <recommendedName>
        <fullName evidence="6">RNI-like protein</fullName>
    </recommendedName>
</protein>
<dbReference type="Gene3D" id="3.80.10.10">
    <property type="entry name" value="Ribonuclease Inhibitor"/>
    <property type="match status" value="2"/>
</dbReference>
<keyword evidence="3" id="KW-0206">Cytoskeleton</keyword>
<organism evidence="5">
    <name type="scientific">Pseudo-nitzschia australis</name>
    <dbReference type="NCBI Taxonomy" id="44445"/>
    <lineage>
        <taxon>Eukaryota</taxon>
        <taxon>Sar</taxon>
        <taxon>Stramenopiles</taxon>
        <taxon>Ochrophyta</taxon>
        <taxon>Bacillariophyta</taxon>
        <taxon>Bacillariophyceae</taxon>
        <taxon>Bacillariophycidae</taxon>
        <taxon>Bacillariales</taxon>
        <taxon>Bacillariaceae</taxon>
        <taxon>Pseudo-nitzschia</taxon>
    </lineage>
</organism>
<dbReference type="AlphaFoldDB" id="A0A7S4AER0"/>
<comment type="subcellular location">
    <subcellularLocation>
        <location evidence="1">Cytoplasm</location>
        <location evidence="1">Cytoskeleton</location>
    </subcellularLocation>
</comment>
<evidence type="ECO:0000256" key="2">
    <source>
        <dbReference type="ARBA" id="ARBA00022490"/>
    </source>
</evidence>
<sequence length="370" mass="39259">MSDNNSNKTTTNEFVNPTCLDGLEILREHRLVFLNTPQPVDIFAALCQPGNGVLPTSDGNGNQQEESKETFSSNELLTSWQSDKVQFDNNGCLVSLDLGGKRLHKGIPCDPCVFGKFQKLKILSLAGTDLPLKDILAILQEVAANNNGNYNDNDSGSSSIESLYLGGNGLGNVGIEAIVASKLFHLPNSSNLTKLDLRYNDIGSVGMGAICRAVMGDNGEDGNAASTTTTTTTTSNLQFLYMEGNIIGDEGCDVLAKLLSSNHSNTNPSSSSSSSSNIREIYLGGNQIGPTGAKALANCLNTNKTVSKIYLECNALGDEGAIAFCQVLEELKGDTGLKHLYVDNNKIGKEVSNRLGKALRSETAIPDIGA</sequence>
<gene>
    <name evidence="5" type="ORF">PAUS00366_LOCUS5943</name>
</gene>
<evidence type="ECO:0000256" key="4">
    <source>
        <dbReference type="SAM" id="MobiDB-lite"/>
    </source>
</evidence>
<name>A0A7S4AER0_9STRA</name>
<dbReference type="GO" id="GO:0005856">
    <property type="term" value="C:cytoskeleton"/>
    <property type="evidence" value="ECO:0007669"/>
    <property type="project" value="UniProtKB-SubCell"/>
</dbReference>
<dbReference type="Pfam" id="PF13516">
    <property type="entry name" value="LRR_6"/>
    <property type="match status" value="5"/>
</dbReference>
<dbReference type="SMART" id="SM00368">
    <property type="entry name" value="LRR_RI"/>
    <property type="match status" value="6"/>
</dbReference>
<dbReference type="EMBL" id="HBIX01007657">
    <property type="protein sequence ID" value="CAE0713191.1"/>
    <property type="molecule type" value="Transcribed_RNA"/>
</dbReference>
<evidence type="ECO:0008006" key="6">
    <source>
        <dbReference type="Google" id="ProtNLM"/>
    </source>
</evidence>
<evidence type="ECO:0000256" key="3">
    <source>
        <dbReference type="ARBA" id="ARBA00023212"/>
    </source>
</evidence>